<evidence type="ECO:0000313" key="2">
    <source>
        <dbReference type="Proteomes" id="UP000504848"/>
    </source>
</evidence>
<organism evidence="1 2">
    <name type="scientific">uncultured phage_Deep-GF0-KM16-C193</name>
    <dbReference type="NCBI Taxonomy" id="2740799"/>
    <lineage>
        <taxon>Viruses</taxon>
        <taxon>Duplodnaviria</taxon>
        <taxon>Heunggongvirae</taxon>
        <taxon>Uroviricota</taxon>
        <taxon>Caudoviricetes</taxon>
        <taxon>Autographivirales</taxon>
        <taxon>Stupnyavirus</taxon>
        <taxon>Stupnyavirus KM16C193</taxon>
    </lineage>
</organism>
<protein>
    <recommendedName>
        <fullName evidence="3">Lipoprotein</fullName>
    </recommendedName>
</protein>
<name>A0A1B1IWM5_9CAUD</name>
<sequence length="70" mass="7852">MKLIIIFIIFITVSGCSEFALLASGSSLAVSQNTYVKMYNGVDFLTMISTEKSIKKHVYEKTISSLVRER</sequence>
<evidence type="ECO:0000313" key="1">
    <source>
        <dbReference type="EMBL" id="ANS05740.1"/>
    </source>
</evidence>
<dbReference type="RefSeq" id="YP_009811037.1">
    <property type="nucleotide sequence ID" value="NC_048051.1"/>
</dbReference>
<evidence type="ECO:0008006" key="3">
    <source>
        <dbReference type="Google" id="ProtNLM"/>
    </source>
</evidence>
<dbReference type="EMBL" id="KT997876">
    <property type="protein sequence ID" value="ANS05740.1"/>
    <property type="molecule type" value="Genomic_DNA"/>
</dbReference>
<reference evidence="1 2" key="1">
    <citation type="submission" date="2015-11" db="EMBL/GenBank/DDBJ databases">
        <title>Genomes of Abundant and Widespread Viruses from the Deep Ocean.</title>
        <authorList>
            <person name="Mizuno C.M."/>
            <person name="Ghai R."/>
            <person name="Saghai A."/>
            <person name="Lopez-Garcia P."/>
            <person name="Rodriguez-Valera F."/>
        </authorList>
    </citation>
    <scope>NUCLEOTIDE SEQUENCE [LARGE SCALE GENOMIC DNA]</scope>
</reference>
<proteinExistence type="predicted"/>
<dbReference type="Proteomes" id="UP000504848">
    <property type="component" value="Segment"/>
</dbReference>
<dbReference type="KEGG" id="vg:76971348"/>
<dbReference type="PROSITE" id="PS51257">
    <property type="entry name" value="PROKAR_LIPOPROTEIN"/>
    <property type="match status" value="1"/>
</dbReference>
<dbReference type="GeneID" id="76971348"/>
<accession>A0A1B1IWM5</accession>
<keyword evidence="2" id="KW-1185">Reference proteome</keyword>